<dbReference type="EMBL" id="LGRX02032457">
    <property type="protein sequence ID" value="KAK3243986.1"/>
    <property type="molecule type" value="Genomic_DNA"/>
</dbReference>
<protein>
    <recommendedName>
        <fullName evidence="3">SET domain-containing protein</fullName>
    </recommendedName>
</protein>
<evidence type="ECO:0000313" key="2">
    <source>
        <dbReference type="Proteomes" id="UP001190700"/>
    </source>
</evidence>
<sequence>DGLEHVRHVGRMAWSISEINNRGCGDADLATSERYDTASAAPHVQVTALTPIAPGDELCITYTDLLQPTNVVSSLVPRINAALSLGACNSLARDMNMRP</sequence>
<name>A0AAE0BWA1_9CHLO</name>
<comment type="caution">
    <text evidence="1">The sequence shown here is derived from an EMBL/GenBank/DDBJ whole genome shotgun (WGS) entry which is preliminary data.</text>
</comment>
<dbReference type="InterPro" id="IPR046341">
    <property type="entry name" value="SET_dom_sf"/>
</dbReference>
<gene>
    <name evidence="1" type="ORF">CYMTET_46384</name>
</gene>
<accession>A0AAE0BWA1</accession>
<evidence type="ECO:0008006" key="3">
    <source>
        <dbReference type="Google" id="ProtNLM"/>
    </source>
</evidence>
<feature type="non-terminal residue" evidence="1">
    <location>
        <position position="1"/>
    </location>
</feature>
<keyword evidence="2" id="KW-1185">Reference proteome</keyword>
<reference evidence="1 2" key="1">
    <citation type="journal article" date="2015" name="Genome Biol. Evol.">
        <title>Comparative Genomics of a Bacterivorous Green Alga Reveals Evolutionary Causalities and Consequences of Phago-Mixotrophic Mode of Nutrition.</title>
        <authorList>
            <person name="Burns J.A."/>
            <person name="Paasch A."/>
            <person name="Narechania A."/>
            <person name="Kim E."/>
        </authorList>
    </citation>
    <scope>NUCLEOTIDE SEQUENCE [LARGE SCALE GENOMIC DNA]</scope>
    <source>
        <strain evidence="1 2">PLY_AMNH</strain>
    </source>
</reference>
<proteinExistence type="predicted"/>
<dbReference type="AlphaFoldDB" id="A0AAE0BWA1"/>
<dbReference type="SUPFAM" id="SSF82199">
    <property type="entry name" value="SET domain"/>
    <property type="match status" value="1"/>
</dbReference>
<organism evidence="1 2">
    <name type="scientific">Cymbomonas tetramitiformis</name>
    <dbReference type="NCBI Taxonomy" id="36881"/>
    <lineage>
        <taxon>Eukaryota</taxon>
        <taxon>Viridiplantae</taxon>
        <taxon>Chlorophyta</taxon>
        <taxon>Pyramimonadophyceae</taxon>
        <taxon>Pyramimonadales</taxon>
        <taxon>Pyramimonadaceae</taxon>
        <taxon>Cymbomonas</taxon>
    </lineage>
</organism>
<dbReference type="Proteomes" id="UP001190700">
    <property type="component" value="Unassembled WGS sequence"/>
</dbReference>
<evidence type="ECO:0000313" key="1">
    <source>
        <dbReference type="EMBL" id="KAK3243986.1"/>
    </source>
</evidence>